<protein>
    <submittedName>
        <fullName evidence="2">Uncharacterized protein</fullName>
    </submittedName>
</protein>
<reference evidence="2 3" key="1">
    <citation type="submission" date="2024-04" db="EMBL/GenBank/DDBJ databases">
        <title>Phyllosticta paracitricarpa is synonymous to the EU quarantine fungus P. citricarpa based on phylogenomic analyses.</title>
        <authorList>
            <consortium name="Lawrence Berkeley National Laboratory"/>
            <person name="Van Ingen-Buijs V.A."/>
            <person name="Van Westerhoven A.C."/>
            <person name="Haridas S."/>
            <person name="Skiadas P."/>
            <person name="Martin F."/>
            <person name="Groenewald J.Z."/>
            <person name="Crous P.W."/>
            <person name="Seidl M.F."/>
        </authorList>
    </citation>
    <scope>NUCLEOTIDE SEQUENCE [LARGE SCALE GENOMIC DNA]</scope>
    <source>
        <strain evidence="2 3">CBS 123374</strain>
    </source>
</reference>
<evidence type="ECO:0000313" key="3">
    <source>
        <dbReference type="Proteomes" id="UP001492380"/>
    </source>
</evidence>
<comment type="caution">
    <text evidence="2">The sequence shown here is derived from an EMBL/GenBank/DDBJ whole genome shotgun (WGS) entry which is preliminary data.</text>
</comment>
<feature type="region of interest" description="Disordered" evidence="1">
    <location>
        <begin position="75"/>
        <end position="125"/>
    </location>
</feature>
<keyword evidence="3" id="KW-1185">Reference proteome</keyword>
<name>A0ABR1YKM3_9PEZI</name>
<evidence type="ECO:0000256" key="1">
    <source>
        <dbReference type="SAM" id="MobiDB-lite"/>
    </source>
</evidence>
<feature type="compositionally biased region" description="Polar residues" evidence="1">
    <location>
        <begin position="91"/>
        <end position="109"/>
    </location>
</feature>
<dbReference type="EMBL" id="JBBWRZ010000008">
    <property type="protein sequence ID" value="KAK8230887.1"/>
    <property type="molecule type" value="Genomic_DNA"/>
</dbReference>
<feature type="region of interest" description="Disordered" evidence="1">
    <location>
        <begin position="1"/>
        <end position="26"/>
    </location>
</feature>
<proteinExistence type="predicted"/>
<feature type="compositionally biased region" description="Low complexity" evidence="1">
    <location>
        <begin position="110"/>
        <end position="119"/>
    </location>
</feature>
<gene>
    <name evidence="2" type="ORF">HDK90DRAFT_492051</name>
</gene>
<accession>A0ABR1YKM3</accession>
<dbReference type="Proteomes" id="UP001492380">
    <property type="component" value="Unassembled WGS sequence"/>
</dbReference>
<evidence type="ECO:0000313" key="2">
    <source>
        <dbReference type="EMBL" id="KAK8230887.1"/>
    </source>
</evidence>
<feature type="compositionally biased region" description="Polar residues" evidence="1">
    <location>
        <begin position="1"/>
        <end position="13"/>
    </location>
</feature>
<organism evidence="2 3">
    <name type="scientific">Phyllosticta capitalensis</name>
    <dbReference type="NCBI Taxonomy" id="121624"/>
    <lineage>
        <taxon>Eukaryota</taxon>
        <taxon>Fungi</taxon>
        <taxon>Dikarya</taxon>
        <taxon>Ascomycota</taxon>
        <taxon>Pezizomycotina</taxon>
        <taxon>Dothideomycetes</taxon>
        <taxon>Dothideomycetes incertae sedis</taxon>
        <taxon>Botryosphaeriales</taxon>
        <taxon>Phyllostictaceae</taxon>
        <taxon>Phyllosticta</taxon>
    </lineage>
</organism>
<sequence>MNSSDDSVQTQRTPVEPDELTPLSTEAVSYTVEADPGQQSDLSSLFTLAQALDIPCSKTLDDEWEKLKSEEKARYDQFLNSPPEELADEPPSSQLSMELPSSQESVGLPSSQQSSGISGTKKKKKFNSPIKLKKLSLLKNMSADTHVRLAKSVCQILERIQDVMNDSTRCWLYPQLNSKGRVSVGVNIKDPESISTKNRQMIDFEFGVGYKLLQGSMSLAEQEGWVFDKYNLRVVLQPGTSRPRVWPRQQYPKVLSQPARQHCRRRLPFLQS</sequence>